<evidence type="ECO:0000256" key="4">
    <source>
        <dbReference type="ARBA" id="ARBA00022525"/>
    </source>
</evidence>
<evidence type="ECO:0000256" key="11">
    <source>
        <dbReference type="SAM" id="MobiDB-lite"/>
    </source>
</evidence>
<dbReference type="AlphaFoldDB" id="A0A6A6W533"/>
<organism evidence="13 14">
    <name type="scientific">Pseudovirgaria hyperparasitica</name>
    <dbReference type="NCBI Taxonomy" id="470096"/>
    <lineage>
        <taxon>Eukaryota</taxon>
        <taxon>Fungi</taxon>
        <taxon>Dikarya</taxon>
        <taxon>Ascomycota</taxon>
        <taxon>Pezizomycotina</taxon>
        <taxon>Dothideomycetes</taxon>
        <taxon>Dothideomycetes incertae sedis</taxon>
        <taxon>Acrospermales</taxon>
        <taxon>Acrospermaceae</taxon>
        <taxon>Pseudovirgaria</taxon>
    </lineage>
</organism>
<dbReference type="PANTHER" id="PTHR31316:SF0">
    <property type="entry name" value="SECRETED BETA-GLUCOSIDASE SIM1-RELATED"/>
    <property type="match status" value="1"/>
</dbReference>
<evidence type="ECO:0000256" key="5">
    <source>
        <dbReference type="ARBA" id="ARBA00022729"/>
    </source>
</evidence>
<dbReference type="GO" id="GO:0031505">
    <property type="term" value="P:fungal-type cell wall organization"/>
    <property type="evidence" value="ECO:0007669"/>
    <property type="project" value="TreeGrafter"/>
</dbReference>
<evidence type="ECO:0000256" key="7">
    <source>
        <dbReference type="ARBA" id="ARBA00023277"/>
    </source>
</evidence>
<keyword evidence="3" id="KW-0134">Cell wall</keyword>
<evidence type="ECO:0000256" key="12">
    <source>
        <dbReference type="SAM" id="SignalP"/>
    </source>
</evidence>
<evidence type="ECO:0000256" key="1">
    <source>
        <dbReference type="ARBA" id="ARBA00004191"/>
    </source>
</evidence>
<dbReference type="OrthoDB" id="5339822at2759"/>
<dbReference type="Proteomes" id="UP000799437">
    <property type="component" value="Unassembled WGS sequence"/>
</dbReference>
<dbReference type="GeneID" id="54485195"/>
<keyword evidence="8" id="KW-0326">Glycosidase</keyword>
<dbReference type="GO" id="GO:0000272">
    <property type="term" value="P:polysaccharide catabolic process"/>
    <property type="evidence" value="ECO:0007669"/>
    <property type="project" value="UniProtKB-KW"/>
</dbReference>
<reference evidence="13" key="1">
    <citation type="journal article" date="2020" name="Stud. Mycol.">
        <title>101 Dothideomycetes genomes: a test case for predicting lifestyles and emergence of pathogens.</title>
        <authorList>
            <person name="Haridas S."/>
            <person name="Albert R."/>
            <person name="Binder M."/>
            <person name="Bloem J."/>
            <person name="Labutti K."/>
            <person name="Salamov A."/>
            <person name="Andreopoulos B."/>
            <person name="Baker S."/>
            <person name="Barry K."/>
            <person name="Bills G."/>
            <person name="Bluhm B."/>
            <person name="Cannon C."/>
            <person name="Castanera R."/>
            <person name="Culley D."/>
            <person name="Daum C."/>
            <person name="Ezra D."/>
            <person name="Gonzalez J."/>
            <person name="Henrissat B."/>
            <person name="Kuo A."/>
            <person name="Liang C."/>
            <person name="Lipzen A."/>
            <person name="Lutzoni F."/>
            <person name="Magnuson J."/>
            <person name="Mondo S."/>
            <person name="Nolan M."/>
            <person name="Ohm R."/>
            <person name="Pangilinan J."/>
            <person name="Park H.-J."/>
            <person name="Ramirez L."/>
            <person name="Alfaro M."/>
            <person name="Sun H."/>
            <person name="Tritt A."/>
            <person name="Yoshinaga Y."/>
            <person name="Zwiers L.-H."/>
            <person name="Turgeon B."/>
            <person name="Goodwin S."/>
            <person name="Spatafora J."/>
            <person name="Crous P."/>
            <person name="Grigoriev I."/>
        </authorList>
    </citation>
    <scope>NUCLEOTIDE SEQUENCE</scope>
    <source>
        <strain evidence="13">CBS 121739</strain>
    </source>
</reference>
<keyword evidence="14" id="KW-1185">Reference proteome</keyword>
<evidence type="ECO:0000313" key="14">
    <source>
        <dbReference type="Proteomes" id="UP000799437"/>
    </source>
</evidence>
<evidence type="ECO:0000256" key="3">
    <source>
        <dbReference type="ARBA" id="ARBA00022512"/>
    </source>
</evidence>
<feature type="region of interest" description="Disordered" evidence="11">
    <location>
        <begin position="74"/>
        <end position="127"/>
    </location>
</feature>
<evidence type="ECO:0000256" key="9">
    <source>
        <dbReference type="ARBA" id="ARBA00023316"/>
    </source>
</evidence>
<dbReference type="EMBL" id="ML996573">
    <property type="protein sequence ID" value="KAF2757703.1"/>
    <property type="molecule type" value="Genomic_DNA"/>
</dbReference>
<sequence length="410" mass="43751">MKYSTAILLTVAGFACATPHAHQHQHRHHHVKKTVKDVTKIVYELNGLTIPESEVMQGIANGTLVWAQASEFAETPSTGPDLQHAQVAEPDYSSAPAPPAQTAEAPEPPADTPKPQTSFSDGDFPDYDDSVSCDDFPEAFGPIRLDYLGLNGWSGIQSPQSILAAGFNDILTIKADMFNGFTGQEGSLYSYACPIGYQKTQWPSTQGATGQSVGGLLCTDGKLTLTRGDVTKKLCSPGTDKITIKVKNTMSKGVAVCRTDYPGTESETIPTFVSGGEEHKLACPDADGLDAYVWEGKATSAQLYVNNAGVSQEDGCWWNEPGSGVGNYAPANIGIGFKDGKGWISIQQNAPTTYEKLDFTITIEGDDINGNCRYDAGKQAYCSGADYEDCNDLGCTTTVLSGTATYIFSN</sequence>
<gene>
    <name evidence="13" type="ORF">EJ05DRAFT_476916</name>
</gene>
<comment type="similarity">
    <text evidence="2">Belongs to the SUN family.</text>
</comment>
<dbReference type="PANTHER" id="PTHR31316">
    <property type="entry name" value="BETA-GLUCOSIDASE-LIKE PROTEIN NCA3, MITOCHONDRIAL-RELATED"/>
    <property type="match status" value="1"/>
</dbReference>
<keyword evidence="10" id="KW-0624">Polysaccharide degradation</keyword>
<dbReference type="InterPro" id="IPR005556">
    <property type="entry name" value="SUN"/>
</dbReference>
<dbReference type="RefSeq" id="XP_033600154.1">
    <property type="nucleotide sequence ID" value="XM_033744141.1"/>
</dbReference>
<comment type="subcellular location">
    <subcellularLocation>
        <location evidence="1">Secreted</location>
        <location evidence="1">Cell wall</location>
    </subcellularLocation>
</comment>
<dbReference type="Pfam" id="PF03856">
    <property type="entry name" value="SUN"/>
    <property type="match status" value="1"/>
</dbReference>
<dbReference type="GO" id="GO:0016798">
    <property type="term" value="F:hydrolase activity, acting on glycosyl bonds"/>
    <property type="evidence" value="ECO:0007669"/>
    <property type="project" value="UniProtKB-KW"/>
</dbReference>
<keyword evidence="9" id="KW-0961">Cell wall biogenesis/degradation</keyword>
<proteinExistence type="inferred from homology"/>
<keyword evidence="5 12" id="KW-0732">Signal</keyword>
<evidence type="ECO:0000256" key="2">
    <source>
        <dbReference type="ARBA" id="ARBA00010579"/>
    </source>
</evidence>
<dbReference type="GO" id="GO:0009986">
    <property type="term" value="C:cell surface"/>
    <property type="evidence" value="ECO:0007669"/>
    <property type="project" value="TreeGrafter"/>
</dbReference>
<accession>A0A6A6W533</accession>
<evidence type="ECO:0000256" key="8">
    <source>
        <dbReference type="ARBA" id="ARBA00023295"/>
    </source>
</evidence>
<feature type="chain" id="PRO_5025461731" evidence="12">
    <location>
        <begin position="18"/>
        <end position="410"/>
    </location>
</feature>
<dbReference type="InterPro" id="IPR051526">
    <property type="entry name" value="Beta-Glucosidase_SUN"/>
</dbReference>
<dbReference type="GO" id="GO:0009277">
    <property type="term" value="C:fungal-type cell wall"/>
    <property type="evidence" value="ECO:0007669"/>
    <property type="project" value="TreeGrafter"/>
</dbReference>
<keyword evidence="4" id="KW-0964">Secreted</keyword>
<keyword evidence="7" id="KW-0119">Carbohydrate metabolism</keyword>
<name>A0A6A6W533_9PEZI</name>
<evidence type="ECO:0000313" key="13">
    <source>
        <dbReference type="EMBL" id="KAF2757703.1"/>
    </source>
</evidence>
<evidence type="ECO:0000256" key="6">
    <source>
        <dbReference type="ARBA" id="ARBA00022801"/>
    </source>
</evidence>
<feature type="signal peptide" evidence="12">
    <location>
        <begin position="1"/>
        <end position="17"/>
    </location>
</feature>
<protein>
    <submittedName>
        <fullName evidence="13">SUN-domain-containing protein</fullName>
    </submittedName>
</protein>
<evidence type="ECO:0000256" key="10">
    <source>
        <dbReference type="ARBA" id="ARBA00023326"/>
    </source>
</evidence>
<keyword evidence="6" id="KW-0378">Hydrolase</keyword>
<dbReference type="PROSITE" id="PS51257">
    <property type="entry name" value="PROKAR_LIPOPROTEIN"/>
    <property type="match status" value="1"/>
</dbReference>